<feature type="transmembrane region" description="Helical" evidence="1">
    <location>
        <begin position="151"/>
        <end position="171"/>
    </location>
</feature>
<dbReference type="STRING" id="391038.Bphy_1064"/>
<dbReference type="AlphaFoldDB" id="B2JGR8"/>
<accession>B2JGR8</accession>
<keyword evidence="1" id="KW-1133">Transmembrane helix</keyword>
<feature type="transmembrane region" description="Helical" evidence="1">
    <location>
        <begin position="301"/>
        <end position="323"/>
    </location>
</feature>
<name>B2JGR8_PARP8</name>
<feature type="transmembrane region" description="Helical" evidence="1">
    <location>
        <begin position="452"/>
        <end position="471"/>
    </location>
</feature>
<protein>
    <submittedName>
        <fullName evidence="2">Putative transmembrane protein</fullName>
    </submittedName>
</protein>
<feature type="transmembrane region" description="Helical" evidence="1">
    <location>
        <begin position="127"/>
        <end position="145"/>
    </location>
</feature>
<organism evidence="2 3">
    <name type="scientific">Paraburkholderia phymatum (strain DSM 17167 / CIP 108236 / LMG 21445 / STM815)</name>
    <name type="common">Burkholderia phymatum</name>
    <dbReference type="NCBI Taxonomy" id="391038"/>
    <lineage>
        <taxon>Bacteria</taxon>
        <taxon>Pseudomonadati</taxon>
        <taxon>Pseudomonadota</taxon>
        <taxon>Betaproteobacteria</taxon>
        <taxon>Burkholderiales</taxon>
        <taxon>Burkholderiaceae</taxon>
        <taxon>Paraburkholderia</taxon>
    </lineage>
</organism>
<dbReference type="OrthoDB" id="7295126at2"/>
<evidence type="ECO:0000313" key="2">
    <source>
        <dbReference type="EMBL" id="ACC70253.1"/>
    </source>
</evidence>
<feature type="transmembrane region" description="Helical" evidence="1">
    <location>
        <begin position="394"/>
        <end position="417"/>
    </location>
</feature>
<reference evidence="3" key="1">
    <citation type="journal article" date="2014" name="Stand. Genomic Sci.">
        <title>Complete genome sequence of Burkholderia phymatum STM815(T), a broad host range and efficient nitrogen-fixing symbiont of Mimosa species.</title>
        <authorList>
            <person name="Moulin L."/>
            <person name="Klonowska A."/>
            <person name="Caroline B."/>
            <person name="Booth K."/>
            <person name="Vriezen J.A."/>
            <person name="Melkonian R."/>
            <person name="James E.K."/>
            <person name="Young J.P."/>
            <person name="Bena G."/>
            <person name="Hauser L."/>
            <person name="Land M."/>
            <person name="Kyrpides N."/>
            <person name="Bruce D."/>
            <person name="Chain P."/>
            <person name="Copeland A."/>
            <person name="Pitluck S."/>
            <person name="Woyke T."/>
            <person name="Lizotte-Waniewski M."/>
            <person name="Bristow J."/>
            <person name="Riley M."/>
        </authorList>
    </citation>
    <scope>NUCLEOTIDE SEQUENCE [LARGE SCALE GENOMIC DNA]</scope>
    <source>
        <strain evidence="3">DSM 17167 / CIP 108236 / LMG 21445 / STM815</strain>
    </source>
</reference>
<dbReference type="EMBL" id="CP001043">
    <property type="protein sequence ID" value="ACC70253.1"/>
    <property type="molecule type" value="Genomic_DNA"/>
</dbReference>
<sequence length="486" mass="53442">MSSIARAGIEGTSRAVRRERRDWLPPALLWLVTAMLIVAHQGTVLTLAFPVLSIAVGFWLYFKAPAKYVGYMWWLWFLSPEVRRLADWSKGAFTPTSLIQVAPLAVTMISGLSLIRFYPMLAQRRGLPVLLVLGGLAYAFVIGVVSAGPLAALYDLANWVYPLLIGFHIMAHSRQYPVFRETIVNTFIWGMLLMGGYGLVQFFIMPQWDALWMLGSQMNSQGDPVPFGVRVFSTMNSSGPFALAMMGAMVYVMAANHRVRWLAGAFGFLSFCLSLVRSTWGGWVIAMLIQLVKSDNKVRMRIVASAVLLTGLCVPLLAVGPVAERMQARLDTIVNLHDDQSYAARNEFYATFAKTAFTDVTGEGLGATGTSTKLSSDGGQLGQYGNFDSGVMNIPFVLGWPGTLLYMSGVIWLLMRALRASFRLRDDKFASASLSLALAIFAMLVFTNSLVGTGGLLLFMGVFSILSAAHYQKLNGRRQSFFHGGR</sequence>
<dbReference type="RefSeq" id="WP_012400467.1">
    <property type="nucleotide sequence ID" value="NC_010622.1"/>
</dbReference>
<gene>
    <name evidence="2" type="ordered locus">Bphy_1064</name>
</gene>
<keyword evidence="1 2" id="KW-0812">Transmembrane</keyword>
<dbReference type="Proteomes" id="UP000001192">
    <property type="component" value="Chromosome 1"/>
</dbReference>
<dbReference type="KEGG" id="bph:Bphy_1064"/>
<dbReference type="eggNOG" id="ENOG502Z8P8">
    <property type="taxonomic scope" value="Bacteria"/>
</dbReference>
<feature type="transmembrane region" description="Helical" evidence="1">
    <location>
        <begin position="98"/>
        <end position="115"/>
    </location>
</feature>
<dbReference type="HOGENOM" id="CLU_045094_0_0_4"/>
<feature type="transmembrane region" description="Helical" evidence="1">
    <location>
        <begin position="23"/>
        <end position="39"/>
    </location>
</feature>
<evidence type="ECO:0000256" key="1">
    <source>
        <dbReference type="SAM" id="Phobius"/>
    </source>
</evidence>
<keyword evidence="1" id="KW-0472">Membrane</keyword>
<evidence type="ECO:0000313" key="3">
    <source>
        <dbReference type="Proteomes" id="UP000001192"/>
    </source>
</evidence>
<keyword evidence="3" id="KW-1185">Reference proteome</keyword>
<feature type="transmembrane region" description="Helical" evidence="1">
    <location>
        <begin position="183"/>
        <end position="204"/>
    </location>
</feature>
<feature type="transmembrane region" description="Helical" evidence="1">
    <location>
        <begin position="261"/>
        <end position="289"/>
    </location>
</feature>
<proteinExistence type="predicted"/>